<gene>
    <name evidence="1" type="ORF">MLD38_013528</name>
</gene>
<dbReference type="EMBL" id="CM042883">
    <property type="protein sequence ID" value="KAI4375687.1"/>
    <property type="molecule type" value="Genomic_DNA"/>
</dbReference>
<dbReference type="Proteomes" id="UP001057402">
    <property type="component" value="Chromosome 4"/>
</dbReference>
<comment type="caution">
    <text evidence="1">The sequence shown here is derived from an EMBL/GenBank/DDBJ whole genome shotgun (WGS) entry which is preliminary data.</text>
</comment>
<keyword evidence="2" id="KW-1185">Reference proteome</keyword>
<sequence>MLARVPFSYNLRWLPTCSFFSSGSLSTYPSMTSLLPNEDITKSWPQLPRKNGTGKVSPEELYAVIKKHIERTLIRTVSIFPRNPLQPESRTASLELTNSGNRREVLISRESSPSTSKGYNHEQRRSSEPSKEVPHENRCSFGDGIAKAMTRRW</sequence>
<organism evidence="1 2">
    <name type="scientific">Melastoma candidum</name>
    <dbReference type="NCBI Taxonomy" id="119954"/>
    <lineage>
        <taxon>Eukaryota</taxon>
        <taxon>Viridiplantae</taxon>
        <taxon>Streptophyta</taxon>
        <taxon>Embryophyta</taxon>
        <taxon>Tracheophyta</taxon>
        <taxon>Spermatophyta</taxon>
        <taxon>Magnoliopsida</taxon>
        <taxon>eudicotyledons</taxon>
        <taxon>Gunneridae</taxon>
        <taxon>Pentapetalae</taxon>
        <taxon>rosids</taxon>
        <taxon>malvids</taxon>
        <taxon>Myrtales</taxon>
        <taxon>Melastomataceae</taxon>
        <taxon>Melastomatoideae</taxon>
        <taxon>Melastomateae</taxon>
        <taxon>Melastoma</taxon>
    </lineage>
</organism>
<evidence type="ECO:0000313" key="1">
    <source>
        <dbReference type="EMBL" id="KAI4375687.1"/>
    </source>
</evidence>
<accession>A0ACB9R9H3</accession>
<name>A0ACB9R9H3_9MYRT</name>
<protein>
    <submittedName>
        <fullName evidence="1">Uncharacterized protein</fullName>
    </submittedName>
</protein>
<evidence type="ECO:0000313" key="2">
    <source>
        <dbReference type="Proteomes" id="UP001057402"/>
    </source>
</evidence>
<reference evidence="2" key="1">
    <citation type="journal article" date="2023" name="Front. Plant Sci.">
        <title>Chromosomal-level genome assembly of Melastoma candidum provides insights into trichome evolution.</title>
        <authorList>
            <person name="Zhong Y."/>
            <person name="Wu W."/>
            <person name="Sun C."/>
            <person name="Zou P."/>
            <person name="Liu Y."/>
            <person name="Dai S."/>
            <person name="Zhou R."/>
        </authorList>
    </citation>
    <scope>NUCLEOTIDE SEQUENCE [LARGE SCALE GENOMIC DNA]</scope>
</reference>
<proteinExistence type="predicted"/>